<accession>A0AAN7UJA0</accession>
<gene>
    <name evidence="1" type="ORF">RRF57_009254</name>
</gene>
<name>A0AAN7UJA0_9PEZI</name>
<proteinExistence type="predicted"/>
<keyword evidence="2" id="KW-1185">Reference proteome</keyword>
<evidence type="ECO:0000313" key="2">
    <source>
        <dbReference type="Proteomes" id="UP001305414"/>
    </source>
</evidence>
<comment type="caution">
    <text evidence="1">The sequence shown here is derived from an EMBL/GenBank/DDBJ whole genome shotgun (WGS) entry which is preliminary data.</text>
</comment>
<dbReference type="AlphaFoldDB" id="A0AAN7UJA0"/>
<evidence type="ECO:0000313" key="1">
    <source>
        <dbReference type="EMBL" id="KAK5633540.1"/>
    </source>
</evidence>
<dbReference type="EMBL" id="JAWHQM010000033">
    <property type="protein sequence ID" value="KAK5633540.1"/>
    <property type="molecule type" value="Genomic_DNA"/>
</dbReference>
<organism evidence="1 2">
    <name type="scientific">Xylaria bambusicola</name>
    <dbReference type="NCBI Taxonomy" id="326684"/>
    <lineage>
        <taxon>Eukaryota</taxon>
        <taxon>Fungi</taxon>
        <taxon>Dikarya</taxon>
        <taxon>Ascomycota</taxon>
        <taxon>Pezizomycotina</taxon>
        <taxon>Sordariomycetes</taxon>
        <taxon>Xylariomycetidae</taxon>
        <taxon>Xylariales</taxon>
        <taxon>Xylariaceae</taxon>
        <taxon>Xylaria</taxon>
    </lineage>
</organism>
<sequence length="61" mass="6226">MPTPGALTRSRVEVGCVRGVPDAAVSLSLFLPSRCSVSLMNSALVITAVIPMPATAKLDSA</sequence>
<protein>
    <submittedName>
        <fullName evidence="1">Uncharacterized protein</fullName>
    </submittedName>
</protein>
<reference evidence="1 2" key="1">
    <citation type="submission" date="2023-10" db="EMBL/GenBank/DDBJ databases">
        <title>Draft genome sequence of Xylaria bambusicola isolate GMP-LS, the root and basal stem rot pathogen of sugarcane in Indonesia.</title>
        <authorList>
            <person name="Selvaraj P."/>
            <person name="Muralishankar V."/>
            <person name="Muruganantham S."/>
            <person name="Sp S."/>
            <person name="Haryani S."/>
            <person name="Lau K.J.X."/>
            <person name="Naqvi N.I."/>
        </authorList>
    </citation>
    <scope>NUCLEOTIDE SEQUENCE [LARGE SCALE GENOMIC DNA]</scope>
    <source>
        <strain evidence="1">GMP-LS</strain>
    </source>
</reference>
<dbReference type="Proteomes" id="UP001305414">
    <property type="component" value="Unassembled WGS sequence"/>
</dbReference>